<keyword evidence="2" id="KW-1185">Reference proteome</keyword>
<sequence>MNKIGDTLVGMDPAVVMIHGPSKLLIDTYHWHQPGVGVVASYSPNEQDVKDHFGVFRGVDMIEAFAQATGGSCSAFAQCVKMGIDFDELRRTFIPLFLNIGQVNFHNFLKVGDVMVSVGQIKFYKFRQMVCEGRVYKVSKELDLTAYFKDYTKEQFLAYELSNEFVQVAELFEITGKAVKK</sequence>
<dbReference type="Gene3D" id="3.10.129.10">
    <property type="entry name" value="Hotdog Thioesterase"/>
    <property type="match status" value="1"/>
</dbReference>
<dbReference type="RefSeq" id="WP_090992937.1">
    <property type="nucleotide sequence ID" value="NZ_FOPP01000003.1"/>
</dbReference>
<dbReference type="OrthoDB" id="790414at2"/>
<dbReference type="STRING" id="414048.SAMN04489864_103448"/>
<name>A0A1I2W3P5_9SPHI</name>
<protein>
    <submittedName>
        <fullName evidence="1">Uncharacterized protein</fullName>
    </submittedName>
</protein>
<dbReference type="Proteomes" id="UP000199666">
    <property type="component" value="Unassembled WGS sequence"/>
</dbReference>
<evidence type="ECO:0000313" key="1">
    <source>
        <dbReference type="EMBL" id="SFG96088.1"/>
    </source>
</evidence>
<reference evidence="1 2" key="1">
    <citation type="submission" date="2016-10" db="EMBL/GenBank/DDBJ databases">
        <authorList>
            <person name="de Groot N.N."/>
        </authorList>
    </citation>
    <scope>NUCLEOTIDE SEQUENCE [LARGE SCALE GENOMIC DNA]</scope>
    <source>
        <strain evidence="1 2">DSM 18684</strain>
    </source>
</reference>
<dbReference type="EMBL" id="FOPP01000003">
    <property type="protein sequence ID" value="SFG96088.1"/>
    <property type="molecule type" value="Genomic_DNA"/>
</dbReference>
<proteinExistence type="predicted"/>
<evidence type="ECO:0000313" key="2">
    <source>
        <dbReference type="Proteomes" id="UP000199666"/>
    </source>
</evidence>
<dbReference type="InterPro" id="IPR029069">
    <property type="entry name" value="HotDog_dom_sf"/>
</dbReference>
<accession>A0A1I2W3P5</accession>
<organism evidence="1 2">
    <name type="scientific">Pedobacter insulae</name>
    <dbReference type="NCBI Taxonomy" id="414048"/>
    <lineage>
        <taxon>Bacteria</taxon>
        <taxon>Pseudomonadati</taxon>
        <taxon>Bacteroidota</taxon>
        <taxon>Sphingobacteriia</taxon>
        <taxon>Sphingobacteriales</taxon>
        <taxon>Sphingobacteriaceae</taxon>
        <taxon>Pedobacter</taxon>
    </lineage>
</organism>
<gene>
    <name evidence="1" type="ORF">SAMN04489864_103448</name>
</gene>
<dbReference type="AlphaFoldDB" id="A0A1I2W3P5"/>
<dbReference type="SUPFAM" id="SSF54637">
    <property type="entry name" value="Thioesterase/thiol ester dehydrase-isomerase"/>
    <property type="match status" value="1"/>
</dbReference>